<dbReference type="Pfam" id="PF02355">
    <property type="entry name" value="SecD_SecF_C"/>
    <property type="match status" value="1"/>
</dbReference>
<dbReference type="InterPro" id="IPR048634">
    <property type="entry name" value="SecD_SecF_C"/>
</dbReference>
<dbReference type="PANTHER" id="PTHR30081:SF1">
    <property type="entry name" value="PROTEIN TRANSLOCASE SUBUNIT SECD"/>
    <property type="match status" value="1"/>
</dbReference>
<evidence type="ECO:0000256" key="9">
    <source>
        <dbReference type="HAMAP-Rule" id="MF_01463"/>
    </source>
</evidence>
<protein>
    <recommendedName>
        <fullName evidence="9">Protein translocase subunit SecD</fullName>
    </recommendedName>
</protein>
<evidence type="ECO:0000256" key="6">
    <source>
        <dbReference type="ARBA" id="ARBA00022989"/>
    </source>
</evidence>
<dbReference type="Gene3D" id="3.30.70.3400">
    <property type="match status" value="1"/>
</dbReference>
<dbReference type="InterPro" id="IPR055344">
    <property type="entry name" value="SecD_SecF_C_bact"/>
</dbReference>
<dbReference type="NCBIfam" id="TIGR01129">
    <property type="entry name" value="secD"/>
    <property type="match status" value="1"/>
</dbReference>
<comment type="caution">
    <text evidence="9">Lacks conserved residue(s) required for the propagation of feature annotation.</text>
</comment>
<comment type="function">
    <text evidence="9">Part of the Sec protein translocase complex. Interacts with the SecYEG preprotein conducting channel. SecDF uses the proton motive force (PMF) to complete protein translocation after the ATP-dependent function of SecA.</text>
</comment>
<keyword evidence="5 9" id="KW-0653">Protein transport</keyword>
<comment type="subcellular location">
    <subcellularLocation>
        <location evidence="1 9">Cell membrane</location>
        <topology evidence="1 9">Multi-pass membrane protein</topology>
    </subcellularLocation>
</comment>
<dbReference type="RefSeq" id="WP_101301573.1">
    <property type="nucleotide sequence ID" value="NZ_CP025197.1"/>
</dbReference>
<keyword evidence="7 9" id="KW-0811">Translocation</keyword>
<keyword evidence="3 9" id="KW-1003">Cell membrane</keyword>
<gene>
    <name evidence="9" type="primary">secD</name>
    <name evidence="12" type="ORF">HVS_09480</name>
</gene>
<feature type="domain" description="SecDF P1 head subdomain" evidence="11">
    <location>
        <begin position="144"/>
        <end position="249"/>
    </location>
</feature>
<evidence type="ECO:0000256" key="2">
    <source>
        <dbReference type="ARBA" id="ARBA00022448"/>
    </source>
</evidence>
<evidence type="ECO:0000256" key="1">
    <source>
        <dbReference type="ARBA" id="ARBA00004651"/>
    </source>
</evidence>
<proteinExistence type="inferred from homology"/>
<dbReference type="Gene3D" id="3.30.1360.200">
    <property type="match status" value="1"/>
</dbReference>
<dbReference type="InterPro" id="IPR054384">
    <property type="entry name" value="SecDF_P1_head"/>
</dbReference>
<evidence type="ECO:0000259" key="11">
    <source>
        <dbReference type="Pfam" id="PF22599"/>
    </source>
</evidence>
<dbReference type="PANTHER" id="PTHR30081">
    <property type="entry name" value="PROTEIN-EXPORT MEMBRANE PROTEIN SEC"/>
    <property type="match status" value="1"/>
</dbReference>
<dbReference type="NCBIfam" id="TIGR00916">
    <property type="entry name" value="2A0604s01"/>
    <property type="match status" value="1"/>
</dbReference>
<dbReference type="AlphaFoldDB" id="A0A2K9E5Z2"/>
<keyword evidence="4 9" id="KW-0812">Transmembrane</keyword>
<evidence type="ECO:0000313" key="12">
    <source>
        <dbReference type="EMBL" id="AUG57798.1"/>
    </source>
</evidence>
<dbReference type="Pfam" id="PF22599">
    <property type="entry name" value="SecDF_P1_head"/>
    <property type="match status" value="1"/>
</dbReference>
<dbReference type="HAMAP" id="MF_01463_B">
    <property type="entry name" value="SecD_B"/>
    <property type="match status" value="1"/>
</dbReference>
<keyword evidence="8 9" id="KW-0472">Membrane</keyword>
<evidence type="ECO:0000259" key="10">
    <source>
        <dbReference type="Pfam" id="PF02355"/>
    </source>
</evidence>
<dbReference type="InterPro" id="IPR001036">
    <property type="entry name" value="Acrflvin-R"/>
</dbReference>
<dbReference type="Gene3D" id="1.20.1640.10">
    <property type="entry name" value="Multidrug efflux transporter AcrB transmembrane domain"/>
    <property type="match status" value="1"/>
</dbReference>
<feature type="domain" description="Protein export membrane protein SecD/SecF C-terminal" evidence="10">
    <location>
        <begin position="252"/>
        <end position="420"/>
    </location>
</feature>
<dbReference type="InterPro" id="IPR005791">
    <property type="entry name" value="SecD"/>
</dbReference>
<dbReference type="InterPro" id="IPR022813">
    <property type="entry name" value="SecD/SecF_arch_bac"/>
</dbReference>
<evidence type="ECO:0000256" key="8">
    <source>
        <dbReference type="ARBA" id="ARBA00023136"/>
    </source>
</evidence>
<feature type="transmembrane region" description="Helical" evidence="9">
    <location>
        <begin position="367"/>
        <end position="389"/>
    </location>
</feature>
<evidence type="ECO:0000256" key="7">
    <source>
        <dbReference type="ARBA" id="ARBA00023010"/>
    </source>
</evidence>
<organism evidence="12 13">
    <name type="scientific">Acetivibrio saccincola</name>
    <dbReference type="NCBI Taxonomy" id="1677857"/>
    <lineage>
        <taxon>Bacteria</taxon>
        <taxon>Bacillati</taxon>
        <taxon>Bacillota</taxon>
        <taxon>Clostridia</taxon>
        <taxon>Eubacteriales</taxon>
        <taxon>Oscillospiraceae</taxon>
        <taxon>Acetivibrio</taxon>
    </lineage>
</organism>
<dbReference type="GO" id="GO:0005886">
    <property type="term" value="C:plasma membrane"/>
    <property type="evidence" value="ECO:0007669"/>
    <property type="project" value="UniProtKB-SubCell"/>
</dbReference>
<dbReference type="SUPFAM" id="SSF82866">
    <property type="entry name" value="Multidrug efflux transporter AcrB transmembrane domain"/>
    <property type="match status" value="1"/>
</dbReference>
<evidence type="ECO:0000256" key="3">
    <source>
        <dbReference type="ARBA" id="ARBA00022475"/>
    </source>
</evidence>
<keyword evidence="13" id="KW-1185">Reference proteome</keyword>
<dbReference type="GO" id="GO:0065002">
    <property type="term" value="P:intracellular protein transmembrane transport"/>
    <property type="evidence" value="ECO:0007669"/>
    <property type="project" value="UniProtKB-UniRule"/>
</dbReference>
<reference evidence="12 13" key="1">
    <citation type="submission" date="2017-12" db="EMBL/GenBank/DDBJ databases">
        <title>Complete genome sequence of Herbivorax saccincola GGR1, a novel Cellulosome-producing hydrolytic bacterium in a thermophilic biogas plant, established by Illumina and Nanopore MinION sequencing.</title>
        <authorList>
            <person name="Pechtl A."/>
            <person name="Ruckert C."/>
            <person name="Koeck D.E."/>
            <person name="Maus I."/>
            <person name="Winkler A."/>
            <person name="Kalinowski J."/>
            <person name="Puhler A."/>
            <person name="Schwarz W.W."/>
            <person name="Zverlov V.V."/>
            <person name="Schluter A."/>
            <person name="Liebl W."/>
        </authorList>
    </citation>
    <scope>NUCLEOTIDE SEQUENCE [LARGE SCALE GENOMIC DNA]</scope>
    <source>
        <strain evidence="13">SR1</strain>
    </source>
</reference>
<evidence type="ECO:0000313" key="13">
    <source>
        <dbReference type="Proteomes" id="UP000233534"/>
    </source>
</evidence>
<dbReference type="EMBL" id="CP025197">
    <property type="protein sequence ID" value="AUG57798.1"/>
    <property type="molecule type" value="Genomic_DNA"/>
</dbReference>
<feature type="transmembrane region" description="Helical" evidence="9">
    <location>
        <begin position="275"/>
        <end position="293"/>
    </location>
</feature>
<accession>A0A2K9E5Z2</accession>
<dbReference type="Proteomes" id="UP000233534">
    <property type="component" value="Chromosome"/>
</dbReference>
<evidence type="ECO:0000256" key="4">
    <source>
        <dbReference type="ARBA" id="ARBA00022692"/>
    </source>
</evidence>
<evidence type="ECO:0000256" key="5">
    <source>
        <dbReference type="ARBA" id="ARBA00022927"/>
    </source>
</evidence>
<name>A0A2K9E5Z2_9FIRM</name>
<dbReference type="PRINTS" id="PR00702">
    <property type="entry name" value="ACRIFLAVINRP"/>
</dbReference>
<feature type="transmembrane region" description="Helical" evidence="9">
    <location>
        <begin position="395"/>
        <end position="419"/>
    </location>
</feature>
<sequence>MKAGDRVKSALIVLIIGLLTYTAIMGISIPGIDFEIKKVKDSIRFGIDIRGGVRTTLVPPEGVTPTADQMDTIVRIIELRLDNKQILDRSVIPEKSSGRVIVEIPWRRGETTFDPYEALAELGDTALLTFQEVDPSLINEETGEYLPTGKIIIQGDDVVEARSALGQDGRMDVALKLTGEAGKKFQEATERLIGQPIAIFLDDQFISAPVVQSAIPAGSEPRITLGGFREDTVKEASRLAGLISAGALPFSLESGEVRLITPELGAGALDVSVKAGLIALILIWLFMILVYRIPGVSSSIALLGQIVLLLLVVAISNIPLTISGIGGIILTMGMSVDANVIIFERIKEELKTGKTIQGAIDIGFKRAITAVIDGNITTLIAAVVLYVLGTGSVKSFAFTLGVGVVLNFITAVFITKILLRTAASLGPKKSHWLYGVKGGTSNV</sequence>
<dbReference type="GO" id="GO:0043952">
    <property type="term" value="P:protein transport by the Sec complex"/>
    <property type="evidence" value="ECO:0007669"/>
    <property type="project" value="UniProtKB-UniRule"/>
</dbReference>
<keyword evidence="6 9" id="KW-1133">Transmembrane helix</keyword>
<dbReference type="KEGG" id="hsc:HVS_09480"/>
<keyword evidence="2 9" id="KW-0813">Transport</keyword>
<comment type="similarity">
    <text evidence="9">Belongs to the SecD/SecF family. SecD subfamily.</text>
</comment>
<dbReference type="GO" id="GO:0006605">
    <property type="term" value="P:protein targeting"/>
    <property type="evidence" value="ECO:0007669"/>
    <property type="project" value="UniProtKB-UniRule"/>
</dbReference>
<dbReference type="GO" id="GO:0015450">
    <property type="term" value="F:protein-transporting ATPase activity"/>
    <property type="evidence" value="ECO:0007669"/>
    <property type="project" value="InterPro"/>
</dbReference>
<comment type="subunit">
    <text evidence="9">Forms a complex with SecF. Part of the essential Sec protein translocation apparatus which comprises SecA, SecYEG and auxiliary proteins SecDF. Other proteins may also be involved.</text>
</comment>